<dbReference type="Gene3D" id="3.90.1300.10">
    <property type="entry name" value="Amidase signature (AS) domain"/>
    <property type="match status" value="1"/>
</dbReference>
<dbReference type="Pfam" id="PF01425">
    <property type="entry name" value="Amidase"/>
    <property type="match status" value="1"/>
</dbReference>
<dbReference type="HOGENOM" id="CLU_009600_0_0_5"/>
<keyword evidence="3" id="KW-0808">Transferase</keyword>
<feature type="region of interest" description="Disordered" evidence="1">
    <location>
        <begin position="89"/>
        <end position="115"/>
    </location>
</feature>
<name>S9SG25_9RHOB</name>
<organism evidence="3 4">
    <name type="scientific">Salipiger mucosus DSM 16094</name>
    <dbReference type="NCBI Taxonomy" id="1123237"/>
    <lineage>
        <taxon>Bacteria</taxon>
        <taxon>Pseudomonadati</taxon>
        <taxon>Pseudomonadota</taxon>
        <taxon>Alphaproteobacteria</taxon>
        <taxon>Rhodobacterales</taxon>
        <taxon>Roseobacteraceae</taxon>
        <taxon>Salipiger</taxon>
    </lineage>
</organism>
<feature type="compositionally biased region" description="Low complexity" evidence="1">
    <location>
        <begin position="106"/>
        <end position="115"/>
    </location>
</feature>
<dbReference type="InterPro" id="IPR036928">
    <property type="entry name" value="AS_sf"/>
</dbReference>
<evidence type="ECO:0000259" key="2">
    <source>
        <dbReference type="Pfam" id="PF01425"/>
    </source>
</evidence>
<dbReference type="InterPro" id="IPR023631">
    <property type="entry name" value="Amidase_dom"/>
</dbReference>
<dbReference type="InterPro" id="IPR000120">
    <property type="entry name" value="Amidase"/>
</dbReference>
<dbReference type="EC" id="3.5.1.4" evidence="3"/>
<dbReference type="SUPFAM" id="SSF75304">
    <property type="entry name" value="Amidase signature (AS) enzymes"/>
    <property type="match status" value="1"/>
</dbReference>
<feature type="domain" description="Amidase" evidence="2">
    <location>
        <begin position="38"/>
        <end position="377"/>
    </location>
</feature>
<sequence length="393" mass="41349">MTTTDPDWLKRTKDEDRELRAFVRFAPDLPAEKPAIRLGVKDIIDVAGLPTECGSQICEGQVPAATAPCVAMLEKGGVTVVGKTVTTEYATTKPGPTRNPLNHAHSPGGSSSGSAAGVGSGALDWALGTQTAGSVIRPAAFCGIVGFLPTAGRIPRGGVRIMSPTLDRVGLFARDVAGIEAMLKCFPAWAPDTLPDRPLRIAMLPAEVWEGADAATRSVIEGMAEAIRAAGDTVIDLPDAAPFLEMMAAQKVVMGYEILRSLSWELETHADLLSDELREFCEASRGITDLAYAEALETADRFRLMALRLFGEIDAIMGPASAQFPPEGLSWTGDPFVNRIWSLSKLPAIALPSAAAESGLKGSVQLNSGSGQDARLCAIAARYAPLAAAIRPG</sequence>
<keyword evidence="4" id="KW-1185">Reference proteome</keyword>
<comment type="caution">
    <text evidence="3">The sequence shown here is derived from an EMBL/GenBank/DDBJ whole genome shotgun (WGS) entry which is preliminary data.</text>
</comment>
<evidence type="ECO:0000256" key="1">
    <source>
        <dbReference type="SAM" id="MobiDB-lite"/>
    </source>
</evidence>
<dbReference type="GO" id="GO:0004040">
    <property type="term" value="F:amidase activity"/>
    <property type="evidence" value="ECO:0007669"/>
    <property type="project" value="UniProtKB-EC"/>
</dbReference>
<dbReference type="AlphaFoldDB" id="S9SG25"/>
<dbReference type="Proteomes" id="UP000015347">
    <property type="component" value="Unassembled WGS sequence"/>
</dbReference>
<proteinExistence type="predicted"/>
<dbReference type="RefSeq" id="WP_020039807.1">
    <property type="nucleotide sequence ID" value="NZ_KE557273.1"/>
</dbReference>
<gene>
    <name evidence="3" type="ORF">Salmuc_02618</name>
</gene>
<dbReference type="PANTHER" id="PTHR11895:SF151">
    <property type="entry name" value="GLUTAMYL-TRNA(GLN) AMIDOTRANSFERASE SUBUNIT A"/>
    <property type="match status" value="1"/>
</dbReference>
<dbReference type="GO" id="GO:0016740">
    <property type="term" value="F:transferase activity"/>
    <property type="evidence" value="ECO:0007669"/>
    <property type="project" value="UniProtKB-KW"/>
</dbReference>
<dbReference type="PANTHER" id="PTHR11895">
    <property type="entry name" value="TRANSAMIDASE"/>
    <property type="match status" value="1"/>
</dbReference>
<evidence type="ECO:0000313" key="4">
    <source>
        <dbReference type="Proteomes" id="UP000015347"/>
    </source>
</evidence>
<dbReference type="EMBL" id="APVH01000009">
    <property type="protein sequence ID" value="EPX85239.1"/>
    <property type="molecule type" value="Genomic_DNA"/>
</dbReference>
<dbReference type="eggNOG" id="COG0154">
    <property type="taxonomic scope" value="Bacteria"/>
</dbReference>
<accession>S9SG25</accession>
<evidence type="ECO:0000313" key="3">
    <source>
        <dbReference type="EMBL" id="EPX85239.1"/>
    </source>
</evidence>
<dbReference type="OrthoDB" id="9777859at2"/>
<dbReference type="STRING" id="1123237.Salmuc_02618"/>
<reference evidence="4" key="1">
    <citation type="journal article" date="2014" name="Stand. Genomic Sci.">
        <title>Genome sequence of the exopolysaccharide-producing Salipiger mucosus type strain (DSM 16094(T)), a moderately halophilic member of the Roseobacter clade.</title>
        <authorList>
            <person name="Riedel T."/>
            <person name="Spring S."/>
            <person name="Fiebig A."/>
            <person name="Petersen J."/>
            <person name="Kyrpides N.C."/>
            <person name="Goker M."/>
            <person name="Klenk H.P."/>
        </authorList>
    </citation>
    <scope>NUCLEOTIDE SEQUENCE [LARGE SCALE GENOMIC DNA]</scope>
    <source>
        <strain evidence="4">DSM 16094</strain>
    </source>
</reference>
<keyword evidence="3" id="KW-0378">Hydrolase</keyword>
<protein>
    <submittedName>
        <fullName evidence="3">Glutamyl-tRNA(Gln) amidotransferase, A subunit</fullName>
        <ecNumber evidence="3">3.5.1.4</ecNumber>
    </submittedName>
</protein>